<comment type="similarity">
    <text evidence="2">Belongs to the class-V pyridoxal-phosphate-dependent aminotransferase family. Csd subfamily.</text>
</comment>
<dbReference type="InterPro" id="IPR000192">
    <property type="entry name" value="Aminotrans_V_dom"/>
</dbReference>
<dbReference type="PANTHER" id="PTHR43586:SF4">
    <property type="entry name" value="ISOPENICILLIN N EPIMERASE"/>
    <property type="match status" value="1"/>
</dbReference>
<dbReference type="InterPro" id="IPR015424">
    <property type="entry name" value="PyrdxlP-dep_Trfase"/>
</dbReference>
<gene>
    <name evidence="7" type="ORF">H9746_08165</name>
</gene>
<evidence type="ECO:0000313" key="8">
    <source>
        <dbReference type="Proteomes" id="UP000886808"/>
    </source>
</evidence>
<evidence type="ECO:0000256" key="4">
    <source>
        <dbReference type="ARBA" id="ARBA00022898"/>
    </source>
</evidence>
<comment type="catalytic activity">
    <reaction evidence="5">
        <text>(sulfur carrier)-H + L-cysteine = (sulfur carrier)-SH + L-alanine</text>
        <dbReference type="Rhea" id="RHEA:43892"/>
        <dbReference type="Rhea" id="RHEA-COMP:14737"/>
        <dbReference type="Rhea" id="RHEA-COMP:14739"/>
        <dbReference type="ChEBI" id="CHEBI:29917"/>
        <dbReference type="ChEBI" id="CHEBI:35235"/>
        <dbReference type="ChEBI" id="CHEBI:57972"/>
        <dbReference type="ChEBI" id="CHEBI:64428"/>
        <dbReference type="EC" id="2.8.1.7"/>
    </reaction>
</comment>
<evidence type="ECO:0000256" key="5">
    <source>
        <dbReference type="ARBA" id="ARBA00050776"/>
    </source>
</evidence>
<reference evidence="7" key="1">
    <citation type="journal article" date="2021" name="PeerJ">
        <title>Extensive microbial diversity within the chicken gut microbiome revealed by metagenomics and culture.</title>
        <authorList>
            <person name="Gilroy R."/>
            <person name="Ravi A."/>
            <person name="Getino M."/>
            <person name="Pursley I."/>
            <person name="Horton D.L."/>
            <person name="Alikhan N.F."/>
            <person name="Baker D."/>
            <person name="Gharbi K."/>
            <person name="Hall N."/>
            <person name="Watson M."/>
            <person name="Adriaenssens E.M."/>
            <person name="Foster-Nyarko E."/>
            <person name="Jarju S."/>
            <person name="Secka A."/>
            <person name="Antonio M."/>
            <person name="Oren A."/>
            <person name="Chaudhuri R.R."/>
            <person name="La Ragione R."/>
            <person name="Hildebrand F."/>
            <person name="Pallen M.J."/>
        </authorList>
    </citation>
    <scope>NUCLEOTIDE SEQUENCE</scope>
    <source>
        <strain evidence="7">CHK193-4272</strain>
    </source>
</reference>
<organism evidence="7 8">
    <name type="scientific">Candidatus Butyricicoccus avistercoris</name>
    <dbReference type="NCBI Taxonomy" id="2838518"/>
    <lineage>
        <taxon>Bacteria</taxon>
        <taxon>Bacillati</taxon>
        <taxon>Bacillota</taxon>
        <taxon>Clostridia</taxon>
        <taxon>Eubacteriales</taxon>
        <taxon>Butyricicoccaceae</taxon>
        <taxon>Butyricicoccus</taxon>
    </lineage>
</organism>
<dbReference type="PANTHER" id="PTHR43586">
    <property type="entry name" value="CYSTEINE DESULFURASE"/>
    <property type="match status" value="1"/>
</dbReference>
<dbReference type="GO" id="GO:0031071">
    <property type="term" value="F:cysteine desulfurase activity"/>
    <property type="evidence" value="ECO:0007669"/>
    <property type="project" value="UniProtKB-EC"/>
</dbReference>
<feature type="domain" description="Aminotransferase class V" evidence="6">
    <location>
        <begin position="2"/>
        <end position="361"/>
    </location>
</feature>
<keyword evidence="4" id="KW-0663">Pyridoxal phosphate</keyword>
<dbReference type="InterPro" id="IPR016454">
    <property type="entry name" value="Cysteine_dSase"/>
</dbReference>
<dbReference type="EC" id="2.8.1.7" evidence="3"/>
<dbReference type="Gene3D" id="3.40.640.10">
    <property type="entry name" value="Type I PLP-dependent aspartate aminotransferase-like (Major domain)"/>
    <property type="match status" value="1"/>
</dbReference>
<comment type="caution">
    <text evidence="7">The sequence shown here is derived from an EMBL/GenBank/DDBJ whole genome shotgun (WGS) entry which is preliminary data.</text>
</comment>
<evidence type="ECO:0000256" key="3">
    <source>
        <dbReference type="ARBA" id="ARBA00012239"/>
    </source>
</evidence>
<dbReference type="GO" id="GO:0008483">
    <property type="term" value="F:transaminase activity"/>
    <property type="evidence" value="ECO:0007669"/>
    <property type="project" value="UniProtKB-KW"/>
</dbReference>
<dbReference type="PIRSF" id="PIRSF005572">
    <property type="entry name" value="NifS"/>
    <property type="match status" value="1"/>
</dbReference>
<evidence type="ECO:0000256" key="2">
    <source>
        <dbReference type="ARBA" id="ARBA00010447"/>
    </source>
</evidence>
<dbReference type="EMBL" id="DXIE01000046">
    <property type="protein sequence ID" value="HIV62796.1"/>
    <property type="molecule type" value="Genomic_DNA"/>
</dbReference>
<name>A0A9D1PIH0_9FIRM</name>
<evidence type="ECO:0000313" key="7">
    <source>
        <dbReference type="EMBL" id="HIV62796.1"/>
    </source>
</evidence>
<dbReference type="InterPro" id="IPR010969">
    <property type="entry name" value="Cys_dSase-rel_unknwn_funct"/>
</dbReference>
<dbReference type="InterPro" id="IPR015421">
    <property type="entry name" value="PyrdxlP-dep_Trfase_major"/>
</dbReference>
<keyword evidence="7" id="KW-0032">Aminotransferase</keyword>
<dbReference type="AlphaFoldDB" id="A0A9D1PIH0"/>
<comment type="cofactor">
    <cofactor evidence="1">
        <name>pyridoxal 5'-phosphate</name>
        <dbReference type="ChEBI" id="CHEBI:597326"/>
    </cofactor>
</comment>
<evidence type="ECO:0000256" key="1">
    <source>
        <dbReference type="ARBA" id="ARBA00001933"/>
    </source>
</evidence>
<evidence type="ECO:0000259" key="6">
    <source>
        <dbReference type="Pfam" id="PF00266"/>
    </source>
</evidence>
<dbReference type="InterPro" id="IPR015422">
    <property type="entry name" value="PyrdxlP-dep_Trfase_small"/>
</dbReference>
<dbReference type="Pfam" id="PF00266">
    <property type="entry name" value="Aminotran_5"/>
    <property type="match status" value="1"/>
</dbReference>
<protein>
    <recommendedName>
        <fullName evidence="3">cysteine desulfurase</fullName>
        <ecNumber evidence="3">2.8.1.7</ecNumber>
    </recommendedName>
</protein>
<dbReference type="Gene3D" id="3.90.1150.10">
    <property type="entry name" value="Aspartate Aminotransferase, domain 1"/>
    <property type="match status" value="1"/>
</dbReference>
<dbReference type="Proteomes" id="UP000886808">
    <property type="component" value="Unassembled WGS sequence"/>
</dbReference>
<reference evidence="7" key="2">
    <citation type="submission" date="2021-04" db="EMBL/GenBank/DDBJ databases">
        <authorList>
            <person name="Gilroy R."/>
        </authorList>
    </citation>
    <scope>NUCLEOTIDE SEQUENCE</scope>
    <source>
        <strain evidence="7">CHK193-4272</strain>
    </source>
</reference>
<accession>A0A9D1PIH0</accession>
<proteinExistence type="inferred from homology"/>
<dbReference type="NCBIfam" id="TIGR01977">
    <property type="entry name" value="am_tr_V_EF2568"/>
    <property type="match status" value="1"/>
</dbReference>
<dbReference type="SUPFAM" id="SSF53383">
    <property type="entry name" value="PLP-dependent transferases"/>
    <property type="match status" value="1"/>
</dbReference>
<keyword evidence="7" id="KW-0808">Transferase</keyword>
<sequence>MIYLDNAATSFPKPSFVKQAVVDAMDNIGSDGRGAHEMTLRASRIVYSTRQNISKLFNADAMRVCFTLNATMALNTAILGLINANDHVITSVQEHNSVLRPLYKTGADLTFLPIDEKGNVKIDMLGGSLKENTKAVILSHVSNVTGNVIDIKKVGQFCKEHNLYFIVDAAQSAGVFDIDMKEMNISVLCFTGHKGLLGVQGTGGLCVAKGIDINPLVTGGSGVHSFSKTHPDEYPTRLEAGTLNAHGLAGLNASVKWLNENGLASLREKETSLARLFYNELCNLSQIKIYGDVLAENHGAIVSINIADEDAGIVSDALYEDFRICTRAGAHCAPLIHKAFGTDRQGMVRFSFSHQNTEDEVIKTIEAIKQLVAE</sequence>